<keyword evidence="2" id="KW-0547">Nucleotide-binding</keyword>
<dbReference type="GO" id="GO:0004386">
    <property type="term" value="F:helicase activity"/>
    <property type="evidence" value="ECO:0007669"/>
    <property type="project" value="UniProtKB-KW"/>
</dbReference>
<name>A0A5J4TWX7_9EUKA</name>
<comment type="caution">
    <text evidence="2">The sequence shown here is derived from an EMBL/GenBank/DDBJ whole genome shotgun (WGS) entry which is preliminary data.</text>
</comment>
<dbReference type="Pfam" id="PF14214">
    <property type="entry name" value="Helitron_like_N"/>
    <property type="match status" value="1"/>
</dbReference>
<dbReference type="EMBL" id="SNRW01023710">
    <property type="protein sequence ID" value="KAA6362804.1"/>
    <property type="molecule type" value="Genomic_DNA"/>
</dbReference>
<dbReference type="OrthoDB" id="8121869at2759"/>
<evidence type="ECO:0000313" key="2">
    <source>
        <dbReference type="EMBL" id="KAA6362804.1"/>
    </source>
</evidence>
<evidence type="ECO:0000313" key="3">
    <source>
        <dbReference type="Proteomes" id="UP000324800"/>
    </source>
</evidence>
<proteinExistence type="predicted"/>
<evidence type="ECO:0000259" key="1">
    <source>
        <dbReference type="Pfam" id="PF14214"/>
    </source>
</evidence>
<accession>A0A5J4TWX7</accession>
<keyword evidence="2" id="KW-0347">Helicase</keyword>
<organism evidence="2 3">
    <name type="scientific">Streblomastix strix</name>
    <dbReference type="NCBI Taxonomy" id="222440"/>
    <lineage>
        <taxon>Eukaryota</taxon>
        <taxon>Metamonada</taxon>
        <taxon>Preaxostyla</taxon>
        <taxon>Oxymonadida</taxon>
        <taxon>Streblomastigidae</taxon>
        <taxon>Streblomastix</taxon>
    </lineage>
</organism>
<gene>
    <name evidence="2" type="ORF">EZS28_041669</name>
</gene>
<keyword evidence="2" id="KW-0067">ATP-binding</keyword>
<dbReference type="AlphaFoldDB" id="A0A5J4TWX7"/>
<reference evidence="2 3" key="1">
    <citation type="submission" date="2019-03" db="EMBL/GenBank/DDBJ databases">
        <title>Single cell metagenomics reveals metabolic interactions within the superorganism composed of flagellate Streblomastix strix and complex community of Bacteroidetes bacteria on its surface.</title>
        <authorList>
            <person name="Treitli S.C."/>
            <person name="Kolisko M."/>
            <person name="Husnik F."/>
            <person name="Keeling P."/>
            <person name="Hampl V."/>
        </authorList>
    </citation>
    <scope>NUCLEOTIDE SEQUENCE [LARGE SCALE GENOMIC DNA]</scope>
    <source>
        <strain evidence="2">ST1C</strain>
    </source>
</reference>
<feature type="domain" description="Helitron helicase-like" evidence="1">
    <location>
        <begin position="1"/>
        <end position="91"/>
    </location>
</feature>
<sequence>MIQDTMAINRKRGKVILFTIVPANPKLPLITDNLFKDQTAQGRPDLCCIIFKMKSKELIKDITQKRFFGKHNYSVGANEFQKRGLPHIHLLTRLGEDINLKSASMIDKLIQCELPDPAKEKEYYDLIVTHQIRGPCLHGDPRCWKHEKCSKGFPKKYLQQTVFNADGYRSY</sequence>
<dbReference type="Proteomes" id="UP000324800">
    <property type="component" value="Unassembled WGS sequence"/>
</dbReference>
<keyword evidence="2" id="KW-0378">Hydrolase</keyword>
<dbReference type="InterPro" id="IPR025476">
    <property type="entry name" value="Helitron_helicase-like"/>
</dbReference>
<protein>
    <submittedName>
        <fullName evidence="2">Putative ATP-dependent DNA helicase</fullName>
    </submittedName>
</protein>